<gene>
    <name evidence="5" type="ORF">COV89_02670</name>
</gene>
<evidence type="ECO:0000259" key="4">
    <source>
        <dbReference type="Pfam" id="PF02449"/>
    </source>
</evidence>
<dbReference type="Gene3D" id="3.20.20.80">
    <property type="entry name" value="Glycosidases"/>
    <property type="match status" value="1"/>
</dbReference>
<keyword evidence="3" id="KW-1133">Transmembrane helix</keyword>
<evidence type="ECO:0000256" key="2">
    <source>
        <dbReference type="ARBA" id="ARBA00023295"/>
    </source>
</evidence>
<evidence type="ECO:0000256" key="3">
    <source>
        <dbReference type="SAM" id="Phobius"/>
    </source>
</evidence>
<keyword evidence="3" id="KW-0472">Membrane</keyword>
<organism evidence="5 6">
    <name type="scientific">Candidatus Shapirobacteria bacterium CG11_big_fil_rev_8_21_14_0_20_40_12</name>
    <dbReference type="NCBI Taxonomy" id="1974889"/>
    <lineage>
        <taxon>Bacteria</taxon>
        <taxon>Candidatus Shapironibacteriota</taxon>
    </lineage>
</organism>
<accession>A0A2H0KFK3</accession>
<keyword evidence="2" id="KW-0326">Glycosidase</keyword>
<dbReference type="AlphaFoldDB" id="A0A2H0KFK3"/>
<feature type="transmembrane region" description="Helical" evidence="3">
    <location>
        <begin position="5"/>
        <end position="24"/>
    </location>
</feature>
<keyword evidence="1" id="KW-0378">Hydrolase</keyword>
<evidence type="ECO:0000256" key="1">
    <source>
        <dbReference type="ARBA" id="ARBA00022801"/>
    </source>
</evidence>
<reference evidence="5 6" key="1">
    <citation type="submission" date="2017-09" db="EMBL/GenBank/DDBJ databases">
        <title>Depth-based differentiation of microbial function through sediment-hosted aquifers and enrichment of novel symbionts in the deep terrestrial subsurface.</title>
        <authorList>
            <person name="Probst A.J."/>
            <person name="Ladd B."/>
            <person name="Jarett J.K."/>
            <person name="Geller-Mcgrath D.E."/>
            <person name="Sieber C.M."/>
            <person name="Emerson J.B."/>
            <person name="Anantharaman K."/>
            <person name="Thomas B.C."/>
            <person name="Malmstrom R."/>
            <person name="Stieglmeier M."/>
            <person name="Klingl A."/>
            <person name="Woyke T."/>
            <person name="Ryan C.M."/>
            <person name="Banfield J.F."/>
        </authorList>
    </citation>
    <scope>NUCLEOTIDE SEQUENCE [LARGE SCALE GENOMIC DNA]</scope>
    <source>
        <strain evidence="5">CG11_big_fil_rev_8_21_14_0_20_40_12</strain>
    </source>
</reference>
<dbReference type="SUPFAM" id="SSF51445">
    <property type="entry name" value="(Trans)glycosidases"/>
    <property type="match status" value="1"/>
</dbReference>
<dbReference type="GO" id="GO:0004565">
    <property type="term" value="F:beta-galactosidase activity"/>
    <property type="evidence" value="ECO:0007669"/>
    <property type="project" value="InterPro"/>
</dbReference>
<dbReference type="InterPro" id="IPR017853">
    <property type="entry name" value="GH"/>
</dbReference>
<feature type="domain" description="Glycoside hydrolase family 42 N-terminal" evidence="4">
    <location>
        <begin position="58"/>
        <end position="162"/>
    </location>
</feature>
<dbReference type="Proteomes" id="UP000231371">
    <property type="component" value="Unassembled WGS sequence"/>
</dbReference>
<protein>
    <recommendedName>
        <fullName evidence="4">Glycoside hydrolase family 42 N-terminal domain-containing protein</fullName>
    </recommendedName>
</protein>
<keyword evidence="3" id="KW-0812">Transmembrane</keyword>
<proteinExistence type="predicted"/>
<evidence type="ECO:0000313" key="5">
    <source>
        <dbReference type="EMBL" id="PIQ70029.1"/>
    </source>
</evidence>
<dbReference type="EMBL" id="PCVI01000043">
    <property type="protein sequence ID" value="PIQ70029.1"/>
    <property type="molecule type" value="Genomic_DNA"/>
</dbReference>
<sequence>MAKKIIIILGISLMVIFIGAYFILQTVPPKEPKIFGVTFSEPFAKELGLDWQKAYEAIFNDLGIRSVRIPVYWPEVEPEEDKFVFDDIDWQLEKAEEYNAKVILVIGRKVPRWPECFEADWAKNLPESEKQKLILGVSKKIIERYKDNPAVWAWQVENEPFLSFGECPKLDKTFLDEEISLVRGLSDKPVIVSDSGEFGTWFQAAKRGDIFGSTLYRYVYTNFFGYITYPLPPSFFRLKQGFLKLFVGEKPMIVVELQAEPWMPRTLRDIPIEEQFTHFNPERFREILQYIKGTGFDTFYFWGAEWWYWLKMQGYLEMWDIAKETVSNTNTR</sequence>
<dbReference type="Pfam" id="PF02449">
    <property type="entry name" value="Glyco_hydro_42"/>
    <property type="match status" value="1"/>
</dbReference>
<name>A0A2H0KFK3_9BACT</name>
<dbReference type="GO" id="GO:0005975">
    <property type="term" value="P:carbohydrate metabolic process"/>
    <property type="evidence" value="ECO:0007669"/>
    <property type="project" value="InterPro"/>
</dbReference>
<dbReference type="GO" id="GO:0009341">
    <property type="term" value="C:beta-galactosidase complex"/>
    <property type="evidence" value="ECO:0007669"/>
    <property type="project" value="InterPro"/>
</dbReference>
<comment type="caution">
    <text evidence="5">The sequence shown here is derived from an EMBL/GenBank/DDBJ whole genome shotgun (WGS) entry which is preliminary data.</text>
</comment>
<dbReference type="InterPro" id="IPR013529">
    <property type="entry name" value="Glyco_hydro_42_N"/>
</dbReference>
<evidence type="ECO:0000313" key="6">
    <source>
        <dbReference type="Proteomes" id="UP000231371"/>
    </source>
</evidence>